<protein>
    <submittedName>
        <fullName evidence="2">DUF309 domain-containing protein</fullName>
    </submittedName>
</protein>
<dbReference type="InterPro" id="IPR023203">
    <property type="entry name" value="TTHA0068_sf"/>
</dbReference>
<dbReference type="EMBL" id="SSFD01000208">
    <property type="protein sequence ID" value="TXH83523.1"/>
    <property type="molecule type" value="Genomic_DNA"/>
</dbReference>
<dbReference type="Gene3D" id="1.10.3450.10">
    <property type="entry name" value="TTHA0068-like"/>
    <property type="match status" value="1"/>
</dbReference>
<dbReference type="SUPFAM" id="SSF140663">
    <property type="entry name" value="TTHA0068-like"/>
    <property type="match status" value="1"/>
</dbReference>
<accession>C4ZIN4</accession>
<dbReference type="Proteomes" id="UP000321192">
    <property type="component" value="Unassembled WGS sequence"/>
</dbReference>
<dbReference type="STRING" id="85643.Tmz1t_0389"/>
<reference evidence="2 4" key="3">
    <citation type="submission" date="2018-09" db="EMBL/GenBank/DDBJ databases">
        <title>Metagenome Assembled Genomes from an Advanced Water Purification Facility.</title>
        <authorList>
            <person name="Stamps B.W."/>
            <person name="Spear J.R."/>
        </authorList>
    </citation>
    <scope>NUCLEOTIDE SEQUENCE [LARGE SCALE GENOMIC DNA]</scope>
    <source>
        <strain evidence="2">Bin_27_1</strain>
    </source>
</reference>
<evidence type="ECO:0000313" key="4">
    <source>
        <dbReference type="Proteomes" id="UP000321192"/>
    </source>
</evidence>
<gene>
    <name evidence="1" type="ordered locus">Tmz1t_0389</name>
    <name evidence="2" type="ORF">E6Q80_13430</name>
</gene>
<dbReference type="RefSeq" id="WP_004307166.1">
    <property type="nucleotide sequence ID" value="NC_011662.2"/>
</dbReference>
<evidence type="ECO:0000313" key="3">
    <source>
        <dbReference type="Proteomes" id="UP000002186"/>
    </source>
</evidence>
<name>C4ZIN4_THASP</name>
<accession>A0A5C7SIW6</accession>
<evidence type="ECO:0000313" key="2">
    <source>
        <dbReference type="EMBL" id="TXH83523.1"/>
    </source>
</evidence>
<dbReference type="Proteomes" id="UP000002186">
    <property type="component" value="Chromosome"/>
</dbReference>
<reference evidence="3" key="1">
    <citation type="submission" date="2009-05" db="EMBL/GenBank/DDBJ databases">
        <title>Complete sequence of chromosome of Thauera sp. MZ1T.</title>
        <authorList>
            <consortium name="US DOE Joint Genome Institute"/>
            <person name="Lucas S."/>
            <person name="Copeland A."/>
            <person name="Lapidus A."/>
            <person name="Glavina del Rio T."/>
            <person name="Dalin E."/>
            <person name="Tice H."/>
            <person name="Bruce D."/>
            <person name="Goodwin L."/>
            <person name="Pitluck S."/>
            <person name="Sims D."/>
            <person name="Brettin T."/>
            <person name="Detter J.C."/>
            <person name="Han C."/>
            <person name="Larimer F."/>
            <person name="Land M."/>
            <person name="Hauser L."/>
            <person name="Kyrpides N."/>
            <person name="Mikhailova N."/>
            <person name="Sayler G.S."/>
        </authorList>
    </citation>
    <scope>NUCLEOTIDE SEQUENCE [LARGE SCALE GENOMIC DNA]</scope>
    <source>
        <strain evidence="3">MZ1T</strain>
    </source>
</reference>
<evidence type="ECO:0000313" key="1">
    <source>
        <dbReference type="EMBL" id="ACK53171.1"/>
    </source>
</evidence>
<dbReference type="HOGENOM" id="CLU_1745935_0_0_4"/>
<proteinExistence type="predicted"/>
<reference evidence="1 3" key="2">
    <citation type="journal article" date="2012" name="Stand. Genomic Sci.">
        <title>Complete genome sequence of Thauera aminoaromatica strain MZ1T.</title>
        <authorList>
            <person name="Jiang K."/>
            <person name="Sanseverino J."/>
            <person name="Chauhan A."/>
            <person name="Lucas S."/>
            <person name="Copeland A."/>
            <person name="Lapidus A."/>
            <person name="Del Rio T.G."/>
            <person name="Dalin E."/>
            <person name="Tice H."/>
            <person name="Bruce D."/>
            <person name="Goodwin L."/>
            <person name="Pitluck S."/>
            <person name="Sims D."/>
            <person name="Brettin T."/>
            <person name="Detter J.C."/>
            <person name="Han C."/>
            <person name="Chang Y.J."/>
            <person name="Larimer F."/>
            <person name="Land M."/>
            <person name="Hauser L."/>
            <person name="Kyrpides N.C."/>
            <person name="Mikhailova N."/>
            <person name="Moser S."/>
            <person name="Jegier P."/>
            <person name="Close D."/>
            <person name="Debruyn J.M."/>
            <person name="Wang Y."/>
            <person name="Layton A.C."/>
            <person name="Allen M.S."/>
            <person name="Sayler G.S."/>
        </authorList>
    </citation>
    <scope>NUCLEOTIDE SEQUENCE [LARGE SCALE GENOMIC DNA]</scope>
    <source>
        <strain evidence="1 3">MZ1T</strain>
    </source>
</reference>
<dbReference type="EMBL" id="CP001281">
    <property type="protein sequence ID" value="ACK53171.1"/>
    <property type="molecule type" value="Genomic_DNA"/>
</dbReference>
<sequence>MLLDLQARPILPPDRQVLSEIDWSEVATLWNSNELGVLHDLLNERWSRLIRNSVLGTRDPEAEFLQGLAFATLALFFTQNRNQEGALLMVDDALIALGKYRPRFMGVQIDPIIGTLQTLRPLIASLPADGENPMFPFVYAKFEHDGALPT</sequence>
<dbReference type="KEGG" id="tmz:Tmz1t_0389"/>
<dbReference type="OrthoDB" id="7061997at2"/>
<organism evidence="1 3">
    <name type="scientific">Thauera aminoaromatica</name>
    <dbReference type="NCBI Taxonomy" id="164330"/>
    <lineage>
        <taxon>Bacteria</taxon>
        <taxon>Pseudomonadati</taxon>
        <taxon>Pseudomonadota</taxon>
        <taxon>Betaproteobacteria</taxon>
        <taxon>Rhodocyclales</taxon>
        <taxon>Zoogloeaceae</taxon>
        <taxon>Thauera</taxon>
    </lineage>
</organism>
<keyword evidence="3" id="KW-1185">Reference proteome</keyword>
<dbReference type="AlphaFoldDB" id="C4ZIN4"/>
<dbReference type="eggNOG" id="COG1547">
    <property type="taxonomic scope" value="Bacteria"/>
</dbReference>